<dbReference type="NCBIfam" id="NF047751">
    <property type="entry name" value="HepT_toxin"/>
    <property type="match status" value="1"/>
</dbReference>
<dbReference type="RefSeq" id="WP_211534906.1">
    <property type="nucleotide sequence ID" value="NZ_JAGSSV010000001.1"/>
</dbReference>
<proteinExistence type="inferred from homology"/>
<keyword evidence="1" id="KW-1277">Toxin-antitoxin system</keyword>
<sequence length="147" mass="16754">MSTKDTDSPYEPYVFALIEQIEQHLCGLDELSDLALKRPLTFNERSASERSLQVIVETAIGCSKHYLKAQNKPVPAEARASIERVYERLAITKPDIVDMRGAVGMRNAIIHDYLNLDWSLIQVVLKQKKYHLIHDYVRTVTTALLNS</sequence>
<dbReference type="Proteomes" id="UP000679722">
    <property type="component" value="Unassembled WGS sequence"/>
</dbReference>
<evidence type="ECO:0000313" key="5">
    <source>
        <dbReference type="EMBL" id="MBR7887557.1"/>
    </source>
</evidence>
<dbReference type="InterPro" id="IPR052379">
    <property type="entry name" value="Type_VII_TA_RNase"/>
</dbReference>
<comment type="similarity">
    <text evidence="4">Belongs to the HepT RNase toxin family.</text>
</comment>
<evidence type="ECO:0000256" key="3">
    <source>
        <dbReference type="ARBA" id="ARBA00022801"/>
    </source>
</evidence>
<dbReference type="Gene3D" id="1.20.120.580">
    <property type="entry name" value="bsu32300-like"/>
    <property type="match status" value="1"/>
</dbReference>
<dbReference type="PANTHER" id="PTHR33397:SF5">
    <property type="entry name" value="RNASE YUTE-RELATED"/>
    <property type="match status" value="1"/>
</dbReference>
<evidence type="ECO:0000256" key="1">
    <source>
        <dbReference type="ARBA" id="ARBA00022649"/>
    </source>
</evidence>
<dbReference type="InterPro" id="IPR037038">
    <property type="entry name" value="HepT-like_sf"/>
</dbReference>
<comment type="caution">
    <text evidence="5">The sequence shown here is derived from an EMBL/GenBank/DDBJ whole genome shotgun (WGS) entry which is preliminary data.</text>
</comment>
<reference evidence="5 6" key="1">
    <citation type="submission" date="2021-04" db="EMBL/GenBank/DDBJ databases">
        <authorList>
            <person name="Sun C."/>
        </authorList>
    </citation>
    <scope>NUCLEOTIDE SEQUENCE [LARGE SCALE GENOMIC DNA]</scope>
    <source>
        <strain evidence="5 6">A79</strain>
    </source>
</reference>
<protein>
    <submittedName>
        <fullName evidence="5">DUF86 domain-containing protein</fullName>
    </submittedName>
</protein>
<dbReference type="EMBL" id="JAGSSV010000001">
    <property type="protein sequence ID" value="MBR7887557.1"/>
    <property type="molecule type" value="Genomic_DNA"/>
</dbReference>
<reference evidence="6" key="2">
    <citation type="submission" date="2023-07" db="EMBL/GenBank/DDBJ databases">
        <title>Marinomonas vulgaris A79, complete genome.</title>
        <authorList>
            <person name="Ying J.-J."/>
        </authorList>
    </citation>
    <scope>NUCLEOTIDE SEQUENCE [LARGE SCALE GENOMIC DNA]</scope>
    <source>
        <strain evidence="6">A79</strain>
    </source>
</reference>
<keyword evidence="2" id="KW-0540">Nuclease</keyword>
<dbReference type="Pfam" id="PF01934">
    <property type="entry name" value="HepT-like"/>
    <property type="match status" value="1"/>
</dbReference>
<evidence type="ECO:0000256" key="2">
    <source>
        <dbReference type="ARBA" id="ARBA00022722"/>
    </source>
</evidence>
<dbReference type="PANTHER" id="PTHR33397">
    <property type="entry name" value="UPF0331 PROTEIN YUTE"/>
    <property type="match status" value="1"/>
</dbReference>
<organism evidence="5 6">
    <name type="scientific">Marinomonas vulgaris</name>
    <dbReference type="NCBI Taxonomy" id="2823372"/>
    <lineage>
        <taxon>Bacteria</taxon>
        <taxon>Pseudomonadati</taxon>
        <taxon>Pseudomonadota</taxon>
        <taxon>Gammaproteobacteria</taxon>
        <taxon>Oceanospirillales</taxon>
        <taxon>Oceanospirillaceae</taxon>
        <taxon>Marinomonas</taxon>
    </lineage>
</organism>
<keyword evidence="3" id="KW-0378">Hydrolase</keyword>
<gene>
    <name evidence="5" type="ORF">J9B83_01295</name>
</gene>
<accession>A0ABS5H7Z7</accession>
<keyword evidence="6" id="KW-1185">Reference proteome</keyword>
<evidence type="ECO:0000256" key="4">
    <source>
        <dbReference type="ARBA" id="ARBA00024207"/>
    </source>
</evidence>
<name>A0ABS5H7Z7_9GAMM</name>
<dbReference type="InterPro" id="IPR008201">
    <property type="entry name" value="HepT-like"/>
</dbReference>
<evidence type="ECO:0000313" key="6">
    <source>
        <dbReference type="Proteomes" id="UP000679722"/>
    </source>
</evidence>